<comment type="caution">
    <text evidence="2">The sequence shown here is derived from an EMBL/GenBank/DDBJ whole genome shotgun (WGS) entry which is preliminary data.</text>
</comment>
<keyword evidence="3" id="KW-1185">Reference proteome</keyword>
<dbReference type="InterPro" id="IPR051783">
    <property type="entry name" value="NAD(P)-dependent_oxidoreduct"/>
</dbReference>
<dbReference type="GO" id="GO:0005737">
    <property type="term" value="C:cytoplasm"/>
    <property type="evidence" value="ECO:0007669"/>
    <property type="project" value="TreeGrafter"/>
</dbReference>
<dbReference type="EMBL" id="JAAONZ010000015">
    <property type="protein sequence ID" value="NHO67277.1"/>
    <property type="molecule type" value="Genomic_DNA"/>
</dbReference>
<dbReference type="RefSeq" id="WP_167189683.1">
    <property type="nucleotide sequence ID" value="NZ_JAAONZ010000015.1"/>
</dbReference>
<evidence type="ECO:0000313" key="3">
    <source>
        <dbReference type="Proteomes" id="UP000787472"/>
    </source>
</evidence>
<evidence type="ECO:0000313" key="2">
    <source>
        <dbReference type="EMBL" id="NHO67277.1"/>
    </source>
</evidence>
<dbReference type="GO" id="GO:0004029">
    <property type="term" value="F:aldehyde dehydrogenase (NAD+) activity"/>
    <property type="evidence" value="ECO:0007669"/>
    <property type="project" value="TreeGrafter"/>
</dbReference>
<dbReference type="PANTHER" id="PTHR48079">
    <property type="entry name" value="PROTEIN YEEZ"/>
    <property type="match status" value="1"/>
</dbReference>
<feature type="domain" description="NAD-dependent epimerase/dehydratase" evidence="1">
    <location>
        <begin position="3"/>
        <end position="222"/>
    </location>
</feature>
<reference evidence="2" key="1">
    <citation type="submission" date="2020-03" db="EMBL/GenBank/DDBJ databases">
        <authorList>
            <person name="Guo F."/>
        </authorList>
    </citation>
    <scope>NUCLEOTIDE SEQUENCE</scope>
    <source>
        <strain evidence="2">JCM 30134</strain>
    </source>
</reference>
<protein>
    <submittedName>
        <fullName evidence="2">NAD-dependent epimerase/dehydratase family protein</fullName>
    </submittedName>
</protein>
<dbReference type="InterPro" id="IPR036291">
    <property type="entry name" value="NAD(P)-bd_dom_sf"/>
</dbReference>
<name>A0A9E5T3M9_9GAMM</name>
<dbReference type="Proteomes" id="UP000787472">
    <property type="component" value="Unassembled WGS sequence"/>
</dbReference>
<dbReference type="InterPro" id="IPR001509">
    <property type="entry name" value="Epimerase_deHydtase"/>
</dbReference>
<organism evidence="2 3">
    <name type="scientific">Pseudomaricurvus hydrocarbonicus</name>
    <dbReference type="NCBI Taxonomy" id="1470433"/>
    <lineage>
        <taxon>Bacteria</taxon>
        <taxon>Pseudomonadati</taxon>
        <taxon>Pseudomonadota</taxon>
        <taxon>Gammaproteobacteria</taxon>
        <taxon>Cellvibrionales</taxon>
        <taxon>Cellvibrionaceae</taxon>
        <taxon>Pseudomaricurvus</taxon>
    </lineage>
</organism>
<sequence>MKILILGMGHIGKALATTLRQQGHVVTGTTTTPAKVESLQQCADEIIVLQGSDRDAVIDAARSVDYVIITVAPNVKNTKTIEERHQHYQQTLLETCRNVADSETPSLFCSSFSVYGDGTQVEQDITEDSPTANHEEPSSKYYQLAEAEVLRHEKGCVLRFPDMYGAPGDMSFSERVKMAHEFFGGKILFGREALLYSIHFEDVVQAILHALEKQLNGIYNVCDNLSLPGTNAEVFDAICREQGLSDLEYTNHIKAPSQRISADKLYASGYSVQHSDPNSVYRQVHS</sequence>
<dbReference type="Pfam" id="PF01370">
    <property type="entry name" value="Epimerase"/>
    <property type="match status" value="1"/>
</dbReference>
<dbReference type="PANTHER" id="PTHR48079:SF6">
    <property type="entry name" value="NAD(P)-BINDING DOMAIN-CONTAINING PROTEIN-RELATED"/>
    <property type="match status" value="1"/>
</dbReference>
<accession>A0A9E5T3M9</accession>
<dbReference type="SUPFAM" id="SSF51735">
    <property type="entry name" value="NAD(P)-binding Rossmann-fold domains"/>
    <property type="match status" value="1"/>
</dbReference>
<dbReference type="AlphaFoldDB" id="A0A9E5T3M9"/>
<dbReference type="Gene3D" id="3.40.50.720">
    <property type="entry name" value="NAD(P)-binding Rossmann-like Domain"/>
    <property type="match status" value="1"/>
</dbReference>
<evidence type="ECO:0000259" key="1">
    <source>
        <dbReference type="Pfam" id="PF01370"/>
    </source>
</evidence>
<proteinExistence type="predicted"/>
<gene>
    <name evidence="2" type="ORF">G8770_17145</name>
</gene>